<dbReference type="Proteomes" id="UP000198775">
    <property type="component" value="Unassembled WGS sequence"/>
</dbReference>
<name>A0A1H8RZ44_9EURY</name>
<keyword evidence="2" id="KW-1185">Reference proteome</keyword>
<protein>
    <submittedName>
        <fullName evidence="1">Uncharacterized protein</fullName>
    </submittedName>
</protein>
<dbReference type="EMBL" id="FOCX01000017">
    <property type="protein sequence ID" value="SEO71622.1"/>
    <property type="molecule type" value="Genomic_DNA"/>
</dbReference>
<accession>A0A1H8RZ44</accession>
<gene>
    <name evidence="1" type="ORF">SAMN05216388_101788</name>
</gene>
<dbReference type="RefSeq" id="WP_092662113.1">
    <property type="nucleotide sequence ID" value="NZ_FOCX01000017.1"/>
</dbReference>
<evidence type="ECO:0000313" key="2">
    <source>
        <dbReference type="Proteomes" id="UP000198775"/>
    </source>
</evidence>
<dbReference type="AlphaFoldDB" id="A0A1H8RZ44"/>
<reference evidence="2" key="1">
    <citation type="submission" date="2016-10" db="EMBL/GenBank/DDBJ databases">
        <authorList>
            <person name="Varghese N."/>
            <person name="Submissions S."/>
        </authorList>
    </citation>
    <scope>NUCLEOTIDE SEQUENCE [LARGE SCALE GENOMIC DNA]</scope>
    <source>
        <strain evidence="2">IBRC-M 10043</strain>
    </source>
</reference>
<proteinExistence type="predicted"/>
<organism evidence="1 2">
    <name type="scientific">Halorientalis persicus</name>
    <dbReference type="NCBI Taxonomy" id="1367881"/>
    <lineage>
        <taxon>Archaea</taxon>
        <taxon>Methanobacteriati</taxon>
        <taxon>Methanobacteriota</taxon>
        <taxon>Stenosarchaea group</taxon>
        <taxon>Halobacteria</taxon>
        <taxon>Halobacteriales</taxon>
        <taxon>Haloarculaceae</taxon>
        <taxon>Halorientalis</taxon>
    </lineage>
</organism>
<sequence length="154" mass="17090">MQDPTDQLDVFDEVVYGAERTKSATIETKGNRADFEFEIVRPGRKIRNAVITALPEGFFEGAEDIDMDDVDGPEDIDMDDVDLGDVDIQSLTLDAEGTDAWDDMLVAGLEHDEFGDNEIRQLVEKLPEATYYGIGAEVLSHAFQGGRIDGFRVE</sequence>
<evidence type="ECO:0000313" key="1">
    <source>
        <dbReference type="EMBL" id="SEO71622.1"/>
    </source>
</evidence>